<evidence type="ECO:0000256" key="3">
    <source>
        <dbReference type="ARBA" id="ARBA00022679"/>
    </source>
</evidence>
<evidence type="ECO:0000256" key="4">
    <source>
        <dbReference type="ARBA" id="ARBA00022691"/>
    </source>
</evidence>
<dbReference type="Gene3D" id="3.40.50.150">
    <property type="entry name" value="Vaccinia Virus protein VP39"/>
    <property type="match status" value="1"/>
</dbReference>
<sequence length="287" mass="29965">MATPFPTDHAALVSRLRGAGCVYAEDEADLLLAAADTPAALVELADRRVAGEPLEYVLGWAEFCGLRIAVDEGVFVPRARTGLLVEVAAEVTGTAPAVVDLCCGSGATTVALAHRLAPRWMAAADLDPAAVACARRNVAGLNVEVYEGDLFAPLPEQWRGRLDLVVANAPYVPTEAVALMPPEARLHEAPVALDGGPDGLSVLRRVGVDAAGWLAPGGHLVVEAGTTQVDALCAAFTEAGLQPTVHHDKNRDATAITARHPAKPTPHPPPPTRPRPPDPRRSRSCGA</sequence>
<evidence type="ECO:0000256" key="1">
    <source>
        <dbReference type="ARBA" id="ARBA00012771"/>
    </source>
</evidence>
<organism evidence="8 9">
    <name type="scientific">Micromonospora violae</name>
    <dbReference type="NCBI Taxonomy" id="1278207"/>
    <lineage>
        <taxon>Bacteria</taxon>
        <taxon>Bacillati</taxon>
        <taxon>Actinomycetota</taxon>
        <taxon>Actinomycetes</taxon>
        <taxon>Micromonosporales</taxon>
        <taxon>Micromonosporaceae</taxon>
        <taxon>Micromonospora</taxon>
    </lineage>
</organism>
<dbReference type="NCBIfam" id="TIGR03704">
    <property type="entry name" value="PrmC_rel_meth"/>
    <property type="match status" value="1"/>
</dbReference>
<dbReference type="OrthoDB" id="9800643at2"/>
<dbReference type="InterPro" id="IPR050320">
    <property type="entry name" value="N5-glutamine_MTase"/>
</dbReference>
<evidence type="ECO:0000256" key="2">
    <source>
        <dbReference type="ARBA" id="ARBA00022603"/>
    </source>
</evidence>
<evidence type="ECO:0000256" key="6">
    <source>
        <dbReference type="SAM" id="MobiDB-lite"/>
    </source>
</evidence>
<dbReference type="EC" id="2.1.1.297" evidence="1"/>
<keyword evidence="9" id="KW-1185">Reference proteome</keyword>
<keyword evidence="3 8" id="KW-0808">Transferase</keyword>
<reference evidence="8 9" key="1">
    <citation type="submission" date="2019-02" db="EMBL/GenBank/DDBJ databases">
        <title>Sequencing the genomes of 1000 actinobacteria strains.</title>
        <authorList>
            <person name="Klenk H.-P."/>
        </authorList>
    </citation>
    <scope>NUCLEOTIDE SEQUENCE [LARGE SCALE GENOMIC DNA]</scope>
    <source>
        <strain evidence="8 9">DSM 45888</strain>
    </source>
</reference>
<dbReference type="InterPro" id="IPR004556">
    <property type="entry name" value="HemK-like"/>
</dbReference>
<dbReference type="InterPro" id="IPR029063">
    <property type="entry name" value="SAM-dependent_MTases_sf"/>
</dbReference>
<evidence type="ECO:0000259" key="7">
    <source>
        <dbReference type="Pfam" id="PF05175"/>
    </source>
</evidence>
<dbReference type="Gene3D" id="1.10.8.10">
    <property type="entry name" value="DNA helicase RuvA subunit, C-terminal domain"/>
    <property type="match status" value="1"/>
</dbReference>
<dbReference type="NCBIfam" id="TIGR00536">
    <property type="entry name" value="hemK_fam"/>
    <property type="match status" value="1"/>
</dbReference>
<dbReference type="InterPro" id="IPR007848">
    <property type="entry name" value="Small_mtfrase_dom"/>
</dbReference>
<evidence type="ECO:0000256" key="5">
    <source>
        <dbReference type="ARBA" id="ARBA00048391"/>
    </source>
</evidence>
<dbReference type="PANTHER" id="PTHR18895">
    <property type="entry name" value="HEMK METHYLTRANSFERASE"/>
    <property type="match status" value="1"/>
</dbReference>
<dbReference type="PANTHER" id="PTHR18895:SF74">
    <property type="entry name" value="MTRF1L RELEASE FACTOR GLUTAMINE METHYLTRANSFERASE"/>
    <property type="match status" value="1"/>
</dbReference>
<keyword evidence="2 8" id="KW-0489">Methyltransferase</keyword>
<evidence type="ECO:0000313" key="8">
    <source>
        <dbReference type="EMBL" id="RZT83100.1"/>
    </source>
</evidence>
<dbReference type="CDD" id="cd02440">
    <property type="entry name" value="AdoMet_MTases"/>
    <property type="match status" value="1"/>
</dbReference>
<dbReference type="SUPFAM" id="SSF53335">
    <property type="entry name" value="S-adenosyl-L-methionine-dependent methyltransferases"/>
    <property type="match status" value="1"/>
</dbReference>
<feature type="compositionally biased region" description="Pro residues" evidence="6">
    <location>
        <begin position="263"/>
        <end position="274"/>
    </location>
</feature>
<comment type="catalytic activity">
    <reaction evidence="5">
        <text>L-glutaminyl-[peptide chain release factor] + S-adenosyl-L-methionine = N(5)-methyl-L-glutaminyl-[peptide chain release factor] + S-adenosyl-L-homocysteine + H(+)</text>
        <dbReference type="Rhea" id="RHEA:42896"/>
        <dbReference type="Rhea" id="RHEA-COMP:10271"/>
        <dbReference type="Rhea" id="RHEA-COMP:10272"/>
        <dbReference type="ChEBI" id="CHEBI:15378"/>
        <dbReference type="ChEBI" id="CHEBI:30011"/>
        <dbReference type="ChEBI" id="CHEBI:57856"/>
        <dbReference type="ChEBI" id="CHEBI:59789"/>
        <dbReference type="ChEBI" id="CHEBI:61891"/>
        <dbReference type="EC" id="2.1.1.297"/>
    </reaction>
</comment>
<dbReference type="Proteomes" id="UP000293781">
    <property type="component" value="Unassembled WGS sequence"/>
</dbReference>
<dbReference type="GO" id="GO:0032259">
    <property type="term" value="P:methylation"/>
    <property type="evidence" value="ECO:0007669"/>
    <property type="project" value="UniProtKB-KW"/>
</dbReference>
<gene>
    <name evidence="8" type="ORF">EV382_6423</name>
</gene>
<keyword evidence="4" id="KW-0949">S-adenosyl-L-methionine</keyword>
<dbReference type="InterPro" id="IPR022446">
    <property type="entry name" value="MeTrfrase_put"/>
</dbReference>
<comment type="caution">
    <text evidence="8">The sequence shown here is derived from an EMBL/GenBank/DDBJ whole genome shotgun (WGS) entry which is preliminary data.</text>
</comment>
<name>A0A4V2FQ22_9ACTN</name>
<proteinExistence type="predicted"/>
<dbReference type="RefSeq" id="WP_130408084.1">
    <property type="nucleotide sequence ID" value="NZ_SHKK01000001.1"/>
</dbReference>
<accession>A0A4V2FQ22</accession>
<dbReference type="EMBL" id="SHKK01000001">
    <property type="protein sequence ID" value="RZT83100.1"/>
    <property type="molecule type" value="Genomic_DNA"/>
</dbReference>
<dbReference type="AlphaFoldDB" id="A0A4V2FQ22"/>
<dbReference type="Pfam" id="PF05175">
    <property type="entry name" value="MTS"/>
    <property type="match status" value="1"/>
</dbReference>
<feature type="region of interest" description="Disordered" evidence="6">
    <location>
        <begin position="244"/>
        <end position="287"/>
    </location>
</feature>
<protein>
    <recommendedName>
        <fullName evidence="1">peptide chain release factor N(5)-glutamine methyltransferase</fullName>
        <ecNumber evidence="1">2.1.1.297</ecNumber>
    </recommendedName>
</protein>
<feature type="domain" description="Methyltransferase small" evidence="7">
    <location>
        <begin position="81"/>
        <end position="194"/>
    </location>
</feature>
<dbReference type="GO" id="GO:0008276">
    <property type="term" value="F:protein methyltransferase activity"/>
    <property type="evidence" value="ECO:0007669"/>
    <property type="project" value="InterPro"/>
</dbReference>
<evidence type="ECO:0000313" key="9">
    <source>
        <dbReference type="Proteomes" id="UP000293781"/>
    </source>
</evidence>